<dbReference type="Pfam" id="PF00561">
    <property type="entry name" value="Abhydrolase_1"/>
    <property type="match status" value="1"/>
</dbReference>
<name>A0A2T0BH50_9CLOT</name>
<evidence type="ECO:0000313" key="3">
    <source>
        <dbReference type="Proteomes" id="UP000239471"/>
    </source>
</evidence>
<gene>
    <name evidence="2" type="ORF">CLVI_12370</name>
</gene>
<sequence>MNLIPHSNGLKKIKMKKEKTKSQRLKNIANIIVGFFLLSFLFQTVSNFIGNEKIESRLNYAKIDNKKMEYEVSGSGDYTIIFDGSIGANLYEWSETTKSVEKELGVKTFVYNRNGYGFNENAEMKTPNEQAQDLKILLRKAGVSGNLILVGEEYGSLVMTNFAKLYPESISGLMLIKPFSEDIIKDEEFKDSIKGKYYKSKVESMGASVGLTTLMDKLNLAISVDGFEENLPRGADEEFSIQKNQKRYRQAINNELEALYKYNEESQVEGLVAGKPLYIISNDGADPLSKLGSLENTNIYVTESDKVVMSLTDTESVFTGISYIVREAKKIERKNNK</sequence>
<accession>A0A2T0BH50</accession>
<reference evidence="2 3" key="1">
    <citation type="submission" date="2018-03" db="EMBL/GenBank/DDBJ databases">
        <title>Genome sequence of Clostridium vincentii DSM 10228.</title>
        <authorList>
            <person name="Poehlein A."/>
            <person name="Daniel R."/>
        </authorList>
    </citation>
    <scope>NUCLEOTIDE SEQUENCE [LARGE SCALE GENOMIC DNA]</scope>
    <source>
        <strain evidence="2 3">DSM 10228</strain>
    </source>
</reference>
<dbReference type="Proteomes" id="UP000239471">
    <property type="component" value="Unassembled WGS sequence"/>
</dbReference>
<dbReference type="EMBL" id="PVXQ01000009">
    <property type="protein sequence ID" value="PRR83195.1"/>
    <property type="molecule type" value="Genomic_DNA"/>
</dbReference>
<dbReference type="RefSeq" id="WP_106059233.1">
    <property type="nucleotide sequence ID" value="NZ_PVXQ01000009.1"/>
</dbReference>
<comment type="caution">
    <text evidence="2">The sequence shown here is derived from an EMBL/GenBank/DDBJ whole genome shotgun (WGS) entry which is preliminary data.</text>
</comment>
<proteinExistence type="predicted"/>
<dbReference type="SUPFAM" id="SSF53474">
    <property type="entry name" value="alpha/beta-Hydrolases"/>
    <property type="match status" value="1"/>
</dbReference>
<dbReference type="Gene3D" id="3.40.50.1820">
    <property type="entry name" value="alpha/beta hydrolase"/>
    <property type="match status" value="1"/>
</dbReference>
<dbReference type="InterPro" id="IPR000073">
    <property type="entry name" value="AB_hydrolase_1"/>
</dbReference>
<evidence type="ECO:0000313" key="2">
    <source>
        <dbReference type="EMBL" id="PRR83195.1"/>
    </source>
</evidence>
<keyword evidence="3" id="KW-1185">Reference proteome</keyword>
<keyword evidence="2" id="KW-0378">Hydrolase</keyword>
<dbReference type="AlphaFoldDB" id="A0A2T0BH50"/>
<evidence type="ECO:0000259" key="1">
    <source>
        <dbReference type="Pfam" id="PF00561"/>
    </source>
</evidence>
<dbReference type="OrthoDB" id="59888at2"/>
<dbReference type="InterPro" id="IPR029058">
    <property type="entry name" value="AB_hydrolase_fold"/>
</dbReference>
<organism evidence="2 3">
    <name type="scientific">Clostridium vincentii</name>
    <dbReference type="NCBI Taxonomy" id="52704"/>
    <lineage>
        <taxon>Bacteria</taxon>
        <taxon>Bacillati</taxon>
        <taxon>Bacillota</taxon>
        <taxon>Clostridia</taxon>
        <taxon>Eubacteriales</taxon>
        <taxon>Clostridiaceae</taxon>
        <taxon>Clostridium</taxon>
    </lineage>
</organism>
<feature type="domain" description="AB hydrolase-1" evidence="1">
    <location>
        <begin position="85"/>
        <end position="184"/>
    </location>
</feature>
<dbReference type="GO" id="GO:0016787">
    <property type="term" value="F:hydrolase activity"/>
    <property type="evidence" value="ECO:0007669"/>
    <property type="project" value="UniProtKB-KW"/>
</dbReference>
<protein>
    <submittedName>
        <fullName evidence="2">Alpha/beta hydrolase family protein</fullName>
    </submittedName>
</protein>